<evidence type="ECO:0000256" key="4">
    <source>
        <dbReference type="ARBA" id="ARBA00022452"/>
    </source>
</evidence>
<name>A0A562M766_9SPHI</name>
<dbReference type="GO" id="GO:0015562">
    <property type="term" value="F:efflux transmembrane transporter activity"/>
    <property type="evidence" value="ECO:0007669"/>
    <property type="project" value="InterPro"/>
</dbReference>
<comment type="subcellular location">
    <subcellularLocation>
        <location evidence="1">Cell outer membrane</location>
    </subcellularLocation>
</comment>
<comment type="caution">
    <text evidence="9">The sequence shown here is derived from an EMBL/GenBank/DDBJ whole genome shotgun (WGS) entry which is preliminary data.</text>
</comment>
<evidence type="ECO:0000313" key="10">
    <source>
        <dbReference type="Proteomes" id="UP000315908"/>
    </source>
</evidence>
<gene>
    <name evidence="9" type="ORF">IQ31_04819</name>
</gene>
<dbReference type="PANTHER" id="PTHR30026:SF20">
    <property type="entry name" value="OUTER MEMBRANE PROTEIN TOLC"/>
    <property type="match status" value="1"/>
</dbReference>
<dbReference type="InterPro" id="IPR051906">
    <property type="entry name" value="TolC-like"/>
</dbReference>
<evidence type="ECO:0000256" key="3">
    <source>
        <dbReference type="ARBA" id="ARBA00022448"/>
    </source>
</evidence>
<dbReference type="Gene3D" id="1.20.1600.10">
    <property type="entry name" value="Outer membrane efflux proteins (OEP)"/>
    <property type="match status" value="1"/>
</dbReference>
<dbReference type="GO" id="GO:1990281">
    <property type="term" value="C:efflux pump complex"/>
    <property type="evidence" value="ECO:0007669"/>
    <property type="project" value="TreeGrafter"/>
</dbReference>
<evidence type="ECO:0000256" key="6">
    <source>
        <dbReference type="ARBA" id="ARBA00023136"/>
    </source>
</evidence>
<evidence type="ECO:0000256" key="8">
    <source>
        <dbReference type="SAM" id="SignalP"/>
    </source>
</evidence>
<keyword evidence="5" id="KW-0812">Transmembrane</keyword>
<feature type="chain" id="PRO_5021745205" evidence="8">
    <location>
        <begin position="34"/>
        <end position="436"/>
    </location>
</feature>
<keyword evidence="6" id="KW-0472">Membrane</keyword>
<dbReference type="GO" id="GO:0009279">
    <property type="term" value="C:cell outer membrane"/>
    <property type="evidence" value="ECO:0007669"/>
    <property type="project" value="UniProtKB-SubCell"/>
</dbReference>
<keyword evidence="7" id="KW-0998">Cell outer membrane</keyword>
<reference evidence="9 10" key="1">
    <citation type="journal article" date="2015" name="Stand. Genomic Sci.">
        <title>Genomic Encyclopedia of Bacterial and Archaeal Type Strains, Phase III: the genomes of soil and plant-associated and newly described type strains.</title>
        <authorList>
            <person name="Whitman W.B."/>
            <person name="Woyke T."/>
            <person name="Klenk H.P."/>
            <person name="Zhou Y."/>
            <person name="Lilburn T.G."/>
            <person name="Beck B.J."/>
            <person name="De Vos P."/>
            <person name="Vandamme P."/>
            <person name="Eisen J.A."/>
            <person name="Garrity G."/>
            <person name="Hugenholtz P."/>
            <person name="Kyrpides N.C."/>
        </authorList>
    </citation>
    <scope>NUCLEOTIDE SEQUENCE [LARGE SCALE GENOMIC DNA]</scope>
    <source>
        <strain evidence="9 10">CGMCC 1.6855</strain>
    </source>
</reference>
<evidence type="ECO:0000256" key="2">
    <source>
        <dbReference type="ARBA" id="ARBA00007613"/>
    </source>
</evidence>
<sequence length="436" mass="49200">MPQYMNNAVMKYCYLTHVILLLILLHFANRATAQGEALTLERCYTLAKANYPAIKKMDLITKTGEYTIQNANKRFLPQISFSGQATYQSQTVSFADAVGSLPGISLPSISKDQYKIQGEISQLIYDAGNTKMQKDLIAANTALEEQTLVSSLYGINQRINSLYFAILLIDAQLKQNELNKANLQTQVQKAEAAFDNGVAFRSNVEELKAEVLNIEMQTTEYTSNRTAYLNMLSLFIGKKLPESMLLKLPTAQYTLSAINRPELKAFDLQKNIVDQQEKQLKSDYLPQVSGFFQGAYGRPTLNIIENKFGPWYVTGLRFSWSLSSFYSLSNKRNILQLNRQSIDADKETFLLNAKVDLSQQDEQVNKYTILIRQDDAAIALRTSVTQSAEAQLSNGVITTHEYIQKLNAEHLAKQLKILHEIQLLQAIYNLKFIAGN</sequence>
<dbReference type="InterPro" id="IPR003423">
    <property type="entry name" value="OMP_efflux"/>
</dbReference>
<dbReference type="PANTHER" id="PTHR30026">
    <property type="entry name" value="OUTER MEMBRANE PROTEIN TOLC"/>
    <property type="match status" value="1"/>
</dbReference>
<evidence type="ECO:0000313" key="9">
    <source>
        <dbReference type="EMBL" id="TWI15774.1"/>
    </source>
</evidence>
<evidence type="ECO:0000256" key="5">
    <source>
        <dbReference type="ARBA" id="ARBA00022692"/>
    </source>
</evidence>
<dbReference type="EMBL" id="VLKR01000038">
    <property type="protein sequence ID" value="TWI15774.1"/>
    <property type="molecule type" value="Genomic_DNA"/>
</dbReference>
<proteinExistence type="inferred from homology"/>
<organism evidence="9 10">
    <name type="scientific">Sphingobacterium siyangense</name>
    <dbReference type="NCBI Taxonomy" id="459529"/>
    <lineage>
        <taxon>Bacteria</taxon>
        <taxon>Pseudomonadati</taxon>
        <taxon>Bacteroidota</taxon>
        <taxon>Sphingobacteriia</taxon>
        <taxon>Sphingobacteriales</taxon>
        <taxon>Sphingobacteriaceae</taxon>
        <taxon>Sphingobacterium</taxon>
    </lineage>
</organism>
<keyword evidence="8" id="KW-0732">Signal</keyword>
<evidence type="ECO:0000256" key="1">
    <source>
        <dbReference type="ARBA" id="ARBA00004442"/>
    </source>
</evidence>
<dbReference type="GO" id="GO:0015288">
    <property type="term" value="F:porin activity"/>
    <property type="evidence" value="ECO:0007669"/>
    <property type="project" value="TreeGrafter"/>
</dbReference>
<comment type="similarity">
    <text evidence="2">Belongs to the outer membrane factor (OMF) (TC 1.B.17) family.</text>
</comment>
<keyword evidence="3" id="KW-0813">Transport</keyword>
<protein>
    <submittedName>
        <fullName evidence="9">Outer membrane protein TolC</fullName>
    </submittedName>
</protein>
<feature type="signal peptide" evidence="8">
    <location>
        <begin position="1"/>
        <end position="33"/>
    </location>
</feature>
<evidence type="ECO:0000256" key="7">
    <source>
        <dbReference type="ARBA" id="ARBA00023237"/>
    </source>
</evidence>
<keyword evidence="4" id="KW-1134">Transmembrane beta strand</keyword>
<dbReference type="Proteomes" id="UP000315908">
    <property type="component" value="Unassembled WGS sequence"/>
</dbReference>
<dbReference type="SUPFAM" id="SSF56954">
    <property type="entry name" value="Outer membrane efflux proteins (OEP)"/>
    <property type="match status" value="1"/>
</dbReference>
<accession>A0A562M766</accession>
<dbReference type="Pfam" id="PF02321">
    <property type="entry name" value="OEP"/>
    <property type="match status" value="1"/>
</dbReference>
<dbReference type="AlphaFoldDB" id="A0A562M766"/>